<gene>
    <name evidence="3" type="ORF">CN97_01700</name>
</gene>
<dbReference type="SUPFAM" id="SSF53335">
    <property type="entry name" value="S-adenosyl-L-methionine-dependent methyltransferases"/>
    <property type="match status" value="1"/>
</dbReference>
<name>A0A086XYL8_9RHOB</name>
<dbReference type="RefSeq" id="WP_035713312.1">
    <property type="nucleotide sequence ID" value="NZ_CP035510.1"/>
</dbReference>
<dbReference type="Pfam" id="PF02636">
    <property type="entry name" value="Methyltransf_28"/>
    <property type="match status" value="1"/>
</dbReference>
<sequence>MTPLGRKIALRIARTGPITLADYMAECLLDPHHGYYTTRDPLGRGGDFVTAPEISQMFGELLGLWLAQCWLDQGAPAPFALAELGPGRGTLMADVLRATRGVPGLHQAMRICLMEASPTLRTAQGAALAGYEPQWYDSVATLPELPLFLLANEFLDALPIRQFHRHATGWQEVMVTEEGGKLAFALSPPVPVSLLADRITDTRPGDIVELCPGLRTVVGEVGARLARHGGTALFVDYGGWHSRGDTLQAVRNHRFTNPLSEPGLADLTAHVDFEAVARAAPPARATGMVEQGVFLERLGLRARARQLAQRMSGDTLLSHEAATERLTAANAMGTVFKALALYPQSAPLPPGFTA</sequence>
<dbReference type="InterPro" id="IPR029063">
    <property type="entry name" value="SAM-dependent_MTases_sf"/>
</dbReference>
<dbReference type="PANTHER" id="PTHR12049">
    <property type="entry name" value="PROTEIN ARGININE METHYLTRANSFERASE NDUFAF7, MITOCHONDRIAL"/>
    <property type="match status" value="1"/>
</dbReference>
<comment type="caution">
    <text evidence="3">The sequence shown here is derived from an EMBL/GenBank/DDBJ whole genome shotgun (WGS) entry which is preliminary data.</text>
</comment>
<dbReference type="InterPro" id="IPR038375">
    <property type="entry name" value="NDUFAF7_sf"/>
</dbReference>
<dbReference type="Proteomes" id="UP000028826">
    <property type="component" value="Unassembled WGS sequence"/>
</dbReference>
<evidence type="ECO:0000256" key="2">
    <source>
        <dbReference type="ARBA" id="ARBA00022679"/>
    </source>
</evidence>
<dbReference type="AlphaFoldDB" id="A0A086XYL8"/>
<proteinExistence type="predicted"/>
<evidence type="ECO:0000256" key="1">
    <source>
        <dbReference type="ARBA" id="ARBA00022603"/>
    </source>
</evidence>
<dbReference type="Gene3D" id="3.40.50.12710">
    <property type="match status" value="1"/>
</dbReference>
<evidence type="ECO:0000313" key="3">
    <source>
        <dbReference type="EMBL" id="KFI27118.1"/>
    </source>
</evidence>
<dbReference type="GO" id="GO:0035243">
    <property type="term" value="F:protein-arginine omega-N symmetric methyltransferase activity"/>
    <property type="evidence" value="ECO:0007669"/>
    <property type="project" value="TreeGrafter"/>
</dbReference>
<evidence type="ECO:0000313" key="4">
    <source>
        <dbReference type="Proteomes" id="UP000028826"/>
    </source>
</evidence>
<protein>
    <submittedName>
        <fullName evidence="3">ATP synthase subunit beta</fullName>
    </submittedName>
</protein>
<accession>A0A086XYL8</accession>
<keyword evidence="1" id="KW-0489">Methyltransferase</keyword>
<dbReference type="EMBL" id="JGYG01000012">
    <property type="protein sequence ID" value="KFI27118.1"/>
    <property type="molecule type" value="Genomic_DNA"/>
</dbReference>
<dbReference type="GO" id="GO:0032259">
    <property type="term" value="P:methylation"/>
    <property type="evidence" value="ECO:0007669"/>
    <property type="project" value="UniProtKB-KW"/>
</dbReference>
<organism evidence="3 4">
    <name type="scientific">Haematobacter massiliensis</name>
    <dbReference type="NCBI Taxonomy" id="195105"/>
    <lineage>
        <taxon>Bacteria</taxon>
        <taxon>Pseudomonadati</taxon>
        <taxon>Pseudomonadota</taxon>
        <taxon>Alphaproteobacteria</taxon>
        <taxon>Rhodobacterales</taxon>
        <taxon>Paracoccaceae</taxon>
        <taxon>Haematobacter</taxon>
    </lineage>
</organism>
<dbReference type="eggNOG" id="COG1565">
    <property type="taxonomic scope" value="Bacteria"/>
</dbReference>
<reference evidence="3 4" key="1">
    <citation type="submission" date="2014-03" db="EMBL/GenBank/DDBJ databases">
        <title>Genome of Haematobacter massiliensis CCUG 47968.</title>
        <authorList>
            <person name="Wang D."/>
            <person name="Wang G."/>
        </authorList>
    </citation>
    <scope>NUCLEOTIDE SEQUENCE [LARGE SCALE GENOMIC DNA]</scope>
    <source>
        <strain evidence="3 4">CCUG 47968</strain>
    </source>
</reference>
<dbReference type="STRING" id="195105.CN97_01700"/>
<keyword evidence="4" id="KW-1185">Reference proteome</keyword>
<dbReference type="PANTHER" id="PTHR12049:SF7">
    <property type="entry name" value="PROTEIN ARGININE METHYLTRANSFERASE NDUFAF7, MITOCHONDRIAL"/>
    <property type="match status" value="1"/>
</dbReference>
<dbReference type="InterPro" id="IPR003788">
    <property type="entry name" value="NDUFAF7"/>
</dbReference>
<keyword evidence="2" id="KW-0808">Transferase</keyword>